<dbReference type="Pfam" id="PF00171">
    <property type="entry name" value="Aldedh"/>
    <property type="match status" value="1"/>
</dbReference>
<dbReference type="Proteomes" id="UP001635816">
    <property type="component" value="Unassembled WGS sequence"/>
</dbReference>
<dbReference type="PANTHER" id="PTHR43353:SF3">
    <property type="entry name" value="ALDEHYDE DEHYDROGENASE-RELATED"/>
    <property type="match status" value="1"/>
</dbReference>
<keyword evidence="5" id="KW-1185">Reference proteome</keyword>
<reference evidence="4 5" key="1">
    <citation type="submission" date="2024-12" db="EMBL/GenBank/DDBJ databases">
        <title>The coexistence of Mycolicibacterium septicum and Mycolicibacterium nivoides in clinical samples.</title>
        <authorList>
            <person name="Wang C."/>
            <person name="Feng Y."/>
            <person name="Zong Z."/>
        </authorList>
    </citation>
    <scope>NUCLEOTIDE SEQUENCE [LARGE SCALE GENOMIC DNA]</scope>
    <source>
        <strain evidence="4 5">120309</strain>
    </source>
</reference>
<feature type="region of interest" description="Disordered" evidence="2">
    <location>
        <begin position="1"/>
        <end position="34"/>
    </location>
</feature>
<gene>
    <name evidence="4" type="ORF">ACK4CT_21550</name>
</gene>
<evidence type="ECO:0000313" key="5">
    <source>
        <dbReference type="Proteomes" id="UP001635816"/>
    </source>
</evidence>
<feature type="compositionally biased region" description="Basic and acidic residues" evidence="2">
    <location>
        <begin position="1"/>
        <end position="11"/>
    </location>
</feature>
<dbReference type="RefSeq" id="WP_409544257.1">
    <property type="nucleotide sequence ID" value="NZ_JBKBDD010000008.1"/>
</dbReference>
<dbReference type="InterPro" id="IPR050740">
    <property type="entry name" value="Aldehyde_DH_Superfamily"/>
</dbReference>
<evidence type="ECO:0000313" key="4">
    <source>
        <dbReference type="EMBL" id="MFN6545780.1"/>
    </source>
</evidence>
<dbReference type="PANTHER" id="PTHR43353">
    <property type="entry name" value="SUCCINATE-SEMIALDEHYDE DEHYDROGENASE, MITOCHONDRIAL"/>
    <property type="match status" value="1"/>
</dbReference>
<comment type="caution">
    <text evidence="4">The sequence shown here is derived from an EMBL/GenBank/DDBJ whole genome shotgun (WGS) entry which is preliminary data.</text>
</comment>
<dbReference type="EMBL" id="JBKBDD010000008">
    <property type="protein sequence ID" value="MFN6545780.1"/>
    <property type="molecule type" value="Genomic_DNA"/>
</dbReference>
<dbReference type="SUPFAM" id="SSF53720">
    <property type="entry name" value="ALDH-like"/>
    <property type="match status" value="1"/>
</dbReference>
<keyword evidence="1" id="KW-0560">Oxidoreductase</keyword>
<dbReference type="InterPro" id="IPR016163">
    <property type="entry name" value="Ald_DH_C"/>
</dbReference>
<organism evidence="4 5">
    <name type="scientific">Mycolicibacterium nivoides</name>
    <dbReference type="NCBI Taxonomy" id="2487344"/>
    <lineage>
        <taxon>Bacteria</taxon>
        <taxon>Bacillati</taxon>
        <taxon>Actinomycetota</taxon>
        <taxon>Actinomycetes</taxon>
        <taxon>Mycobacteriales</taxon>
        <taxon>Mycobacteriaceae</taxon>
        <taxon>Mycolicibacterium</taxon>
    </lineage>
</organism>
<evidence type="ECO:0000259" key="3">
    <source>
        <dbReference type="Pfam" id="PF00171"/>
    </source>
</evidence>
<accession>A0ABW9LDB9</accession>
<dbReference type="InterPro" id="IPR015590">
    <property type="entry name" value="Aldehyde_DH_dom"/>
</dbReference>
<dbReference type="InterPro" id="IPR016161">
    <property type="entry name" value="Ald_DH/histidinol_DH"/>
</dbReference>
<name>A0ABW9LDB9_9MYCO</name>
<evidence type="ECO:0000256" key="2">
    <source>
        <dbReference type="SAM" id="MobiDB-lite"/>
    </source>
</evidence>
<dbReference type="CDD" id="cd07129">
    <property type="entry name" value="ALDH_KGSADH"/>
    <property type="match status" value="1"/>
</dbReference>
<dbReference type="InterPro" id="IPR016162">
    <property type="entry name" value="Ald_DH_N"/>
</dbReference>
<protein>
    <submittedName>
        <fullName evidence="4">Aldehyde dehydrogenase (NADP(+))</fullName>
    </submittedName>
</protein>
<dbReference type="InterPro" id="IPR044151">
    <property type="entry name" value="ALDH_KGSADH"/>
</dbReference>
<proteinExistence type="predicted"/>
<sequence>MTECIHDDRPRSSAATPSGRMLIAGTPTVGDGPTMYSRNPSTGTNLEPGYPAASAGLVESACRHASQAAVPYRNVAPSERATFLDRIADELEQRREKLVTRARSETALGVQRLQGEAGRTVGQLRLFAAELRAGYWTQVRIDPAQPDRAPQPRPDLRQRRIGVGPVAVFGASNFPLAFSTAGGDTASALAAGCPVVVKAHPAHLGTAEIAAEAIAVAARDTGMPPGVFSQIVGEGNETGALLVRDPRIRAVGFTGSRRGGLALLALAQQRPIPIPVYAEMSSVNPVILLPAALAARGSALGEQFAASLTLGAGQFCTNPGLILAIDGPGLSHFIDSAATAVSDDPGATMLTTAIAKAYQTGSGRTGGLAEVEVLARGSRPDTAAGAAAQLLRTDAGAFLGNPLLHKEVFGAASTIVVCDDLVELVDVLAAIEGQLTATVHADADDQAAARALMPILEDLAGRIIFNGWPTGVEVGHAMVHGGPYPATTDSRSTSVGTAAIERFLRPVAYQDVPSALLPTELSAPESADVPWRLDGHMQLLAHSREDR</sequence>
<feature type="domain" description="Aldehyde dehydrogenase" evidence="3">
    <location>
        <begin position="34"/>
        <end position="323"/>
    </location>
</feature>
<dbReference type="Gene3D" id="3.40.605.10">
    <property type="entry name" value="Aldehyde Dehydrogenase, Chain A, domain 1"/>
    <property type="match status" value="1"/>
</dbReference>
<evidence type="ECO:0000256" key="1">
    <source>
        <dbReference type="ARBA" id="ARBA00023002"/>
    </source>
</evidence>
<dbReference type="Gene3D" id="3.40.309.10">
    <property type="entry name" value="Aldehyde Dehydrogenase, Chain A, domain 2"/>
    <property type="match status" value="1"/>
</dbReference>